<keyword evidence="4" id="KW-1185">Reference proteome</keyword>
<reference evidence="3 4" key="1">
    <citation type="submission" date="2015-08" db="EMBL/GenBank/DDBJ databases">
        <title>Emmonsia species relationships and genome sequence.</title>
        <authorList>
            <person name="Cuomo C.A."/>
            <person name="Schwartz I.S."/>
            <person name="Kenyon C."/>
            <person name="De Hoog G.S."/>
            <person name="Govender N.P."/>
            <person name="Botha A."/>
            <person name="Moreno L."/>
            <person name="De Vries M."/>
            <person name="Munoz J.F."/>
            <person name="Stielow J.B."/>
        </authorList>
    </citation>
    <scope>NUCLEOTIDE SEQUENCE [LARGE SCALE GENOMIC DNA]</scope>
    <source>
        <strain evidence="3 4">EI222</strain>
    </source>
</reference>
<accession>A0A1J9PZD6</accession>
<name>A0A1J9PZD6_9EURO</name>
<organism evidence="3 4">
    <name type="scientific">Blastomyces percursus</name>
    <dbReference type="NCBI Taxonomy" id="1658174"/>
    <lineage>
        <taxon>Eukaryota</taxon>
        <taxon>Fungi</taxon>
        <taxon>Dikarya</taxon>
        <taxon>Ascomycota</taxon>
        <taxon>Pezizomycotina</taxon>
        <taxon>Eurotiomycetes</taxon>
        <taxon>Eurotiomycetidae</taxon>
        <taxon>Onygenales</taxon>
        <taxon>Ajellomycetaceae</taxon>
        <taxon>Blastomyces</taxon>
    </lineage>
</organism>
<dbReference type="AlphaFoldDB" id="A0A1J9PZD6"/>
<feature type="region of interest" description="Disordered" evidence="2">
    <location>
        <begin position="587"/>
        <end position="614"/>
    </location>
</feature>
<evidence type="ECO:0000313" key="3">
    <source>
        <dbReference type="EMBL" id="OJD21689.1"/>
    </source>
</evidence>
<gene>
    <name evidence="3" type="ORF">ACJ73_06971</name>
</gene>
<evidence type="ECO:0000313" key="4">
    <source>
        <dbReference type="Proteomes" id="UP000242791"/>
    </source>
</evidence>
<dbReference type="VEuPathDB" id="FungiDB:ACJ73_06971"/>
<evidence type="ECO:0000256" key="2">
    <source>
        <dbReference type="SAM" id="MobiDB-lite"/>
    </source>
</evidence>
<dbReference type="Proteomes" id="UP000242791">
    <property type="component" value="Unassembled WGS sequence"/>
</dbReference>
<keyword evidence="1" id="KW-0175">Coiled coil</keyword>
<feature type="compositionally biased region" description="Basic and acidic residues" evidence="2">
    <location>
        <begin position="587"/>
        <end position="602"/>
    </location>
</feature>
<feature type="coiled-coil region" evidence="1">
    <location>
        <begin position="164"/>
        <end position="233"/>
    </location>
</feature>
<dbReference type="EMBL" id="LGTZ01001319">
    <property type="protein sequence ID" value="OJD21689.1"/>
    <property type="molecule type" value="Genomic_DNA"/>
</dbReference>
<feature type="region of interest" description="Disordered" evidence="2">
    <location>
        <begin position="1"/>
        <end position="20"/>
    </location>
</feature>
<proteinExistence type="predicted"/>
<protein>
    <submittedName>
        <fullName evidence="3">Uncharacterized protein</fullName>
    </submittedName>
</protein>
<comment type="caution">
    <text evidence="3">The sequence shown here is derived from an EMBL/GenBank/DDBJ whole genome shotgun (WGS) entry which is preliminary data.</text>
</comment>
<evidence type="ECO:0000256" key="1">
    <source>
        <dbReference type="SAM" id="Coils"/>
    </source>
</evidence>
<sequence length="614" mass="69348">MAERHASVSTAAGGDKQYPQTTAEKHAVAMAEVWRNEDERYAELVSFITSYDRAKAEGVLSILSDKKYNDIRTTIHASASFVDEFPQWLSAFRSEETKHTRDRGAIAPAFHDVSFSRDADNVLRLQTELEERKALLGIRERAVTAKEKEVDETSRKWKVNIARHDDARERLRRQQEAVNDAIAKCNAQVATLRKEGDKNRADRQDVAAERAAVEEMLEELRQREEALAAADRERMQIHLDPEDDFQFQPFVSLDDLLGGQQDPIQQSGIRPARVRPALKLVQPHLDARRLDVAACGRPAWSVPLPPYGGPRDNDRGVGADNGRNFSRQDHSRLGQNTLRMEDCRPTRADSRPHRLCATDVLLFDPEDVDVMVFIDRLRYMSTQEGEDAILRVFPLCLKKRALEWHVGLSDDTKVQMSTSLDTTLSELKAEFKLSEGEAWTQAQELQFTFEESATMPLSLYISRKINLLHAVSIRNETMVKRLIWEGLDRSLSLITPLVATEKLDDFRRRIRDNETAARRAWSERQEQFKAYSPKPAAISTLTGAVPAKEANAPPRRTAPAKGGCYDCGGRHYAAHCPLKGAQRAHLVEHSDGEAEAADRELQEDYSSGGRDSEN</sequence>
<dbReference type="OrthoDB" id="4188289at2759"/>